<proteinExistence type="predicted"/>
<gene>
    <name evidence="1" type="ORF">KEM09_12310</name>
</gene>
<comment type="caution">
    <text evidence="1">The sequence shown here is derived from an EMBL/GenBank/DDBJ whole genome shotgun (WGS) entry which is preliminary data.</text>
</comment>
<evidence type="ECO:0000313" key="1">
    <source>
        <dbReference type="EMBL" id="MBS2212192.1"/>
    </source>
</evidence>
<accession>A0ABS5KBC2</accession>
<dbReference type="Proteomes" id="UP000721861">
    <property type="component" value="Unassembled WGS sequence"/>
</dbReference>
<protein>
    <submittedName>
        <fullName evidence="1">Uncharacterized protein</fullName>
    </submittedName>
</protein>
<evidence type="ECO:0000313" key="2">
    <source>
        <dbReference type="Proteomes" id="UP000721861"/>
    </source>
</evidence>
<sequence>MIPEKFKNYYLGTNNLFFPGYDFVIKLSFPRVFVRFKRAEGYYANFDKFFKSVAEVQYLDGNKPPKVEEQLILNEIWDFLTMVKSPGEDDFLENNTT</sequence>
<dbReference type="EMBL" id="JAGUCN010000013">
    <property type="protein sequence ID" value="MBS2212192.1"/>
    <property type="molecule type" value="Genomic_DNA"/>
</dbReference>
<name>A0ABS5KBC2_9BACT</name>
<organism evidence="1 2">
    <name type="scientific">Carboxylicivirga mesophila</name>
    <dbReference type="NCBI Taxonomy" id="1166478"/>
    <lineage>
        <taxon>Bacteria</taxon>
        <taxon>Pseudomonadati</taxon>
        <taxon>Bacteroidota</taxon>
        <taxon>Bacteroidia</taxon>
        <taxon>Marinilabiliales</taxon>
        <taxon>Marinilabiliaceae</taxon>
        <taxon>Carboxylicivirga</taxon>
    </lineage>
</organism>
<reference evidence="1 2" key="1">
    <citation type="journal article" date="2014" name="Int. J. Syst. Evol. Microbiol.">
        <title>Carboxylicivirga gen. nov. in the family Marinilabiliaceae with two novel species, Carboxylicivirga mesophila sp. nov. and Carboxylicivirga taeanensis sp. nov., and reclassification of Cytophaga fermentans as Saccharicrinis fermentans gen. nov., comb. nov.</title>
        <authorList>
            <person name="Yang S.H."/>
            <person name="Seo H.S."/>
            <person name="Woo J.H."/>
            <person name="Oh H.M."/>
            <person name="Jang H."/>
            <person name="Lee J.H."/>
            <person name="Kim S.J."/>
            <person name="Kwon K.K."/>
        </authorList>
    </citation>
    <scope>NUCLEOTIDE SEQUENCE [LARGE SCALE GENOMIC DNA]</scope>
    <source>
        <strain evidence="1 2">JCM 18290</strain>
    </source>
</reference>
<keyword evidence="2" id="KW-1185">Reference proteome</keyword>
<dbReference type="RefSeq" id="WP_212228696.1">
    <property type="nucleotide sequence ID" value="NZ_JAGUCN010000013.1"/>
</dbReference>